<evidence type="ECO:0000259" key="6">
    <source>
        <dbReference type="PROSITE" id="PS51677"/>
    </source>
</evidence>
<evidence type="ECO:0000256" key="4">
    <source>
        <dbReference type="ARBA" id="ARBA00022729"/>
    </source>
</evidence>
<dbReference type="InterPro" id="IPR002509">
    <property type="entry name" value="NODB_dom"/>
</dbReference>
<evidence type="ECO:0000256" key="1">
    <source>
        <dbReference type="ARBA" id="ARBA00003236"/>
    </source>
</evidence>
<dbReference type="PROSITE" id="PS51677">
    <property type="entry name" value="NODB"/>
    <property type="match status" value="1"/>
</dbReference>
<name>A0ABT4KDN5_9HYPH</name>
<dbReference type="Proteomes" id="UP001079430">
    <property type="component" value="Unassembled WGS sequence"/>
</dbReference>
<sequence length="351" mass="38303">MKQGIARVVRNRVRRVAIGGGLEIAQLIARSGLMNGARGYGAIFTLHHVRPKLQRAFDPNAHLEITPAFLEEAILALKRDGYRFVALEDLPGCLALHDARPVACFTLDDGYRNNLDYALPVFEQHGVPFTVFVTGGYVDRTHTLWWETLADMLSAASDFRFDFGSGMEIMRAASTAEKQAVFDRVATYVRGRDEADSIGRLNALARVQGIDPLAITARLTLDATGLRSLLESPLASLGAHTISHRALARLSDAEAQREMSESAVRVEAIAGRWPGTFAYPYGDGPAVSERDHRLAERLGFTVAVTTRPATLSADAVSNPCALPRISLNGHFQNARHVSTLASGVPFRLMAR</sequence>
<accession>A0ABT4KDN5</accession>
<proteinExistence type="inferred from homology"/>
<dbReference type="SUPFAM" id="SSF88713">
    <property type="entry name" value="Glycoside hydrolase/deacetylase"/>
    <property type="match status" value="1"/>
</dbReference>
<keyword evidence="8" id="KW-1185">Reference proteome</keyword>
<dbReference type="RefSeq" id="WP_269277395.1">
    <property type="nucleotide sequence ID" value="NZ_JAPVOI010000004.1"/>
</dbReference>
<dbReference type="InterPro" id="IPR011330">
    <property type="entry name" value="Glyco_hydro/deAcase_b/a-brl"/>
</dbReference>
<reference evidence="7" key="1">
    <citation type="submission" date="2022-10" db="EMBL/GenBank/DDBJ databases">
        <title>Whole genome sequencing of three plant growth promoting bacteria isolated from Vachellia tortilis subsp. raddiana in Morocco.</title>
        <authorList>
            <person name="Hnini M."/>
            <person name="Zouagui R."/>
            <person name="Zouagui H."/>
            <person name="Chemao Elfihri M.-W."/>
            <person name="Ibrahimi A."/>
            <person name="Sbabou L."/>
            <person name="Aurag J."/>
        </authorList>
    </citation>
    <scope>NUCLEOTIDE SEQUENCE</scope>
    <source>
        <strain evidence="7">LMR678</strain>
    </source>
</reference>
<dbReference type="InterPro" id="IPR051398">
    <property type="entry name" value="Polysacch_Deacetylase"/>
</dbReference>
<evidence type="ECO:0000256" key="3">
    <source>
        <dbReference type="ARBA" id="ARBA00020071"/>
    </source>
</evidence>
<feature type="domain" description="NodB homology" evidence="6">
    <location>
        <begin position="101"/>
        <end position="351"/>
    </location>
</feature>
<evidence type="ECO:0000256" key="2">
    <source>
        <dbReference type="ARBA" id="ARBA00010973"/>
    </source>
</evidence>
<dbReference type="Pfam" id="PF01522">
    <property type="entry name" value="Polysacc_deac_1"/>
    <property type="match status" value="2"/>
</dbReference>
<organism evidence="7 8">
    <name type="scientific">Sinorhizobium psoraleae</name>
    <dbReference type="NCBI Taxonomy" id="520838"/>
    <lineage>
        <taxon>Bacteria</taxon>
        <taxon>Pseudomonadati</taxon>
        <taxon>Pseudomonadota</taxon>
        <taxon>Alphaproteobacteria</taxon>
        <taxon>Hyphomicrobiales</taxon>
        <taxon>Rhizobiaceae</taxon>
        <taxon>Sinorhizobium/Ensifer group</taxon>
        <taxon>Sinorhizobium</taxon>
    </lineage>
</organism>
<comment type="function">
    <text evidence="1">Is involved in generating a small heat-stable compound (Nod), an acylated oligomer of N-acetylglucosamine, that stimulates mitosis in various plant protoplasts.</text>
</comment>
<dbReference type="PANTHER" id="PTHR34216:SF7">
    <property type="entry name" value="POLY-BETA-1,6-N-ACETYL-D-GLUCOSAMINE N-DEACETYLASE"/>
    <property type="match status" value="1"/>
</dbReference>
<gene>
    <name evidence="7" type="ORF">O3W52_08235</name>
</gene>
<dbReference type="CDD" id="cd10968">
    <property type="entry name" value="CE4_Mlr8448_like_5s"/>
    <property type="match status" value="1"/>
</dbReference>
<dbReference type="Gene3D" id="3.20.20.370">
    <property type="entry name" value="Glycoside hydrolase/deacetylase"/>
    <property type="match status" value="1"/>
</dbReference>
<evidence type="ECO:0000256" key="5">
    <source>
        <dbReference type="ARBA" id="ARBA00032976"/>
    </source>
</evidence>
<keyword evidence="4" id="KW-0732">Signal</keyword>
<comment type="similarity">
    <text evidence="2">Belongs to the polysaccharide deacetylase family.</text>
</comment>
<protein>
    <recommendedName>
        <fullName evidence="3">Chitooligosaccharide deacetylase</fullName>
    </recommendedName>
    <alternativeName>
        <fullName evidence="5">Nodulation protein B</fullName>
    </alternativeName>
</protein>
<evidence type="ECO:0000313" key="8">
    <source>
        <dbReference type="Proteomes" id="UP001079430"/>
    </source>
</evidence>
<dbReference type="PANTHER" id="PTHR34216">
    <property type="match status" value="1"/>
</dbReference>
<dbReference type="EMBL" id="JAPVOI010000004">
    <property type="protein sequence ID" value="MCZ4090056.1"/>
    <property type="molecule type" value="Genomic_DNA"/>
</dbReference>
<evidence type="ECO:0000313" key="7">
    <source>
        <dbReference type="EMBL" id="MCZ4090056.1"/>
    </source>
</evidence>
<comment type="caution">
    <text evidence="7">The sequence shown here is derived from an EMBL/GenBank/DDBJ whole genome shotgun (WGS) entry which is preliminary data.</text>
</comment>